<evidence type="ECO:0000313" key="3">
    <source>
        <dbReference type="Proteomes" id="UP000188268"/>
    </source>
</evidence>
<dbReference type="AlphaFoldDB" id="A0A1R3I7R7"/>
<evidence type="ECO:0000256" key="1">
    <source>
        <dbReference type="SAM" id="SignalP"/>
    </source>
</evidence>
<proteinExistence type="predicted"/>
<accession>A0A1R3I7R7</accession>
<evidence type="ECO:0000313" key="2">
    <source>
        <dbReference type="EMBL" id="OMO78633.1"/>
    </source>
</evidence>
<dbReference type="Proteomes" id="UP000188268">
    <property type="component" value="Unassembled WGS sequence"/>
</dbReference>
<organism evidence="2 3">
    <name type="scientific">Corchorus capsularis</name>
    <name type="common">Jute</name>
    <dbReference type="NCBI Taxonomy" id="210143"/>
    <lineage>
        <taxon>Eukaryota</taxon>
        <taxon>Viridiplantae</taxon>
        <taxon>Streptophyta</taxon>
        <taxon>Embryophyta</taxon>
        <taxon>Tracheophyta</taxon>
        <taxon>Spermatophyta</taxon>
        <taxon>Magnoliopsida</taxon>
        <taxon>eudicotyledons</taxon>
        <taxon>Gunneridae</taxon>
        <taxon>Pentapetalae</taxon>
        <taxon>rosids</taxon>
        <taxon>malvids</taxon>
        <taxon>Malvales</taxon>
        <taxon>Malvaceae</taxon>
        <taxon>Grewioideae</taxon>
        <taxon>Apeibeae</taxon>
        <taxon>Corchorus</taxon>
    </lineage>
</organism>
<name>A0A1R3I7R7_COCAP</name>
<dbReference type="EMBL" id="AWWV01010537">
    <property type="protein sequence ID" value="OMO78633.1"/>
    <property type="molecule type" value="Genomic_DNA"/>
</dbReference>
<dbReference type="OrthoDB" id="964745at2759"/>
<sequence length="118" mass="12243">MEAGRRTAAVMSLVVLAMVVMGQGRELGLIEPDGIGDLFGPCAKSCGKKCALKLIPKRIAACFGLCAIGCLIRPSQAVLSCASNCANSRLISINPTDAEGVEAMVGSCYSSCNQNNNF</sequence>
<dbReference type="Gramene" id="OMO78633">
    <property type="protein sequence ID" value="OMO78633"/>
    <property type="gene ID" value="CCACVL1_14255"/>
</dbReference>
<feature type="signal peptide" evidence="1">
    <location>
        <begin position="1"/>
        <end position="24"/>
    </location>
</feature>
<comment type="caution">
    <text evidence="2">The sequence shown here is derived from an EMBL/GenBank/DDBJ whole genome shotgun (WGS) entry which is preliminary data.</text>
</comment>
<keyword evidence="3" id="KW-1185">Reference proteome</keyword>
<keyword evidence="1" id="KW-0732">Signal</keyword>
<evidence type="ECO:0008006" key="4">
    <source>
        <dbReference type="Google" id="ProtNLM"/>
    </source>
</evidence>
<protein>
    <recommendedName>
        <fullName evidence="4">Thionin-like protein 2</fullName>
    </recommendedName>
</protein>
<reference evidence="2 3" key="1">
    <citation type="submission" date="2013-09" db="EMBL/GenBank/DDBJ databases">
        <title>Corchorus capsularis genome sequencing.</title>
        <authorList>
            <person name="Alam M."/>
            <person name="Haque M.S."/>
            <person name="Islam M.S."/>
            <person name="Emdad E.M."/>
            <person name="Islam M.M."/>
            <person name="Ahmed B."/>
            <person name="Halim A."/>
            <person name="Hossen Q.M.M."/>
            <person name="Hossain M.Z."/>
            <person name="Ahmed R."/>
            <person name="Khan M.M."/>
            <person name="Islam R."/>
            <person name="Rashid M.M."/>
            <person name="Khan S.A."/>
            <person name="Rahman M.S."/>
            <person name="Alam M."/>
        </authorList>
    </citation>
    <scope>NUCLEOTIDE SEQUENCE [LARGE SCALE GENOMIC DNA]</scope>
    <source>
        <strain evidence="3">cv. CVL-1</strain>
        <tissue evidence="2">Whole seedling</tissue>
    </source>
</reference>
<feature type="chain" id="PRO_5013181539" description="Thionin-like protein 2" evidence="1">
    <location>
        <begin position="25"/>
        <end position="118"/>
    </location>
</feature>
<gene>
    <name evidence="2" type="ORF">CCACVL1_14255</name>
</gene>